<dbReference type="STRING" id="2018661.A0A2A2JUQ3"/>
<evidence type="ECO:0000313" key="3">
    <source>
        <dbReference type="EMBL" id="PAV65464.1"/>
    </source>
</evidence>
<feature type="transmembrane region" description="Helical" evidence="2">
    <location>
        <begin position="254"/>
        <end position="273"/>
    </location>
</feature>
<evidence type="ECO:0000256" key="2">
    <source>
        <dbReference type="SAM" id="Phobius"/>
    </source>
</evidence>
<sequence length="348" mass="39182">MWAKTDHCDTKMQNGMLVAYCNHLTDFSMIVDSSPNDAQVCSKTLEIIGYVANGLSIVSLAFVFFINFSAYVDTLGSSKLVRFLNGYFTPKRDPISLAYNGTLLAFYFTFTVFSNQTVAGSACQAVAAIAYCLLLSSIILTIFQALRTVSMFLPHIIMPLLRIFLRPMCVITISLLIPFLIAVFLFSFTQFFNRQDGFCWVRPDSVVFAIVIPLSILVLNALVCSIFISYRLFGRDRKFSRAGKKKTQAMRTKLLALLMMQITLGTPWVLQYFTLFKPGATAWNYIFTIVLGSQGTLLMLLFFVKRRTQAKQASSRRELTSQTNGNSQFESQLKTSQTVLDSESIFDD</sequence>
<proteinExistence type="predicted"/>
<dbReference type="Gene3D" id="1.20.1070.10">
    <property type="entry name" value="Rhodopsin 7-helix transmembrane proteins"/>
    <property type="match status" value="1"/>
</dbReference>
<reference evidence="3 4" key="1">
    <citation type="journal article" date="2017" name="Curr. Biol.">
        <title>Genome architecture and evolution of a unichromosomal asexual nematode.</title>
        <authorList>
            <person name="Fradin H."/>
            <person name="Zegar C."/>
            <person name="Gutwein M."/>
            <person name="Lucas J."/>
            <person name="Kovtun M."/>
            <person name="Corcoran D."/>
            <person name="Baugh L.R."/>
            <person name="Kiontke K."/>
            <person name="Gunsalus K."/>
            <person name="Fitch D.H."/>
            <person name="Piano F."/>
        </authorList>
    </citation>
    <scope>NUCLEOTIDE SEQUENCE [LARGE SCALE GENOMIC DNA]</scope>
    <source>
        <strain evidence="3">PF1309</strain>
    </source>
</reference>
<dbReference type="PANTHER" id="PTHR47767">
    <property type="entry name" value="ADHESION G PROTEIN-COUPLED RECEPTOR G7"/>
    <property type="match status" value="1"/>
</dbReference>
<dbReference type="EMBL" id="LIAE01010207">
    <property type="protein sequence ID" value="PAV65464.1"/>
    <property type="molecule type" value="Genomic_DNA"/>
</dbReference>
<dbReference type="Proteomes" id="UP000218231">
    <property type="component" value="Unassembled WGS sequence"/>
</dbReference>
<feature type="transmembrane region" description="Helical" evidence="2">
    <location>
        <begin position="206"/>
        <end position="233"/>
    </location>
</feature>
<keyword evidence="2" id="KW-0812">Transmembrane</keyword>
<comment type="caution">
    <text evidence="3">The sequence shown here is derived from an EMBL/GenBank/DDBJ whole genome shotgun (WGS) entry which is preliminary data.</text>
</comment>
<dbReference type="OrthoDB" id="5853840at2759"/>
<feature type="transmembrane region" description="Helical" evidence="2">
    <location>
        <begin position="125"/>
        <end position="143"/>
    </location>
</feature>
<feature type="region of interest" description="Disordered" evidence="1">
    <location>
        <begin position="314"/>
        <end position="348"/>
    </location>
</feature>
<feature type="transmembrane region" description="Helical" evidence="2">
    <location>
        <begin position="164"/>
        <end position="186"/>
    </location>
</feature>
<feature type="transmembrane region" description="Helical" evidence="2">
    <location>
        <begin position="285"/>
        <end position="304"/>
    </location>
</feature>
<feature type="compositionally biased region" description="Polar residues" evidence="1">
    <location>
        <begin position="320"/>
        <end position="341"/>
    </location>
</feature>
<evidence type="ECO:0000313" key="4">
    <source>
        <dbReference type="Proteomes" id="UP000218231"/>
    </source>
</evidence>
<protein>
    <recommendedName>
        <fullName evidence="5">G-protein coupled receptors family 2 profile 2 domain-containing protein</fullName>
    </recommendedName>
</protein>
<keyword evidence="2" id="KW-1133">Transmembrane helix</keyword>
<evidence type="ECO:0000256" key="1">
    <source>
        <dbReference type="SAM" id="MobiDB-lite"/>
    </source>
</evidence>
<dbReference type="InterPro" id="IPR053066">
    <property type="entry name" value="ADGR_G7"/>
</dbReference>
<gene>
    <name evidence="3" type="ORF">WR25_26924</name>
</gene>
<name>A0A2A2JUQ3_9BILA</name>
<accession>A0A2A2JUQ3</accession>
<dbReference type="PANTHER" id="PTHR47767:SF2">
    <property type="entry name" value="GPS DOMAIN-CONTAINING PROTEIN"/>
    <property type="match status" value="1"/>
</dbReference>
<keyword evidence="4" id="KW-1185">Reference proteome</keyword>
<feature type="transmembrane region" description="Helical" evidence="2">
    <location>
        <begin position="93"/>
        <end position="113"/>
    </location>
</feature>
<organism evidence="3 4">
    <name type="scientific">Diploscapter pachys</name>
    <dbReference type="NCBI Taxonomy" id="2018661"/>
    <lineage>
        <taxon>Eukaryota</taxon>
        <taxon>Metazoa</taxon>
        <taxon>Ecdysozoa</taxon>
        <taxon>Nematoda</taxon>
        <taxon>Chromadorea</taxon>
        <taxon>Rhabditida</taxon>
        <taxon>Rhabditina</taxon>
        <taxon>Rhabditomorpha</taxon>
        <taxon>Rhabditoidea</taxon>
        <taxon>Rhabditidae</taxon>
        <taxon>Diploscapter</taxon>
    </lineage>
</organism>
<feature type="transmembrane region" description="Helical" evidence="2">
    <location>
        <begin position="47"/>
        <end position="72"/>
    </location>
</feature>
<evidence type="ECO:0008006" key="5">
    <source>
        <dbReference type="Google" id="ProtNLM"/>
    </source>
</evidence>
<keyword evidence="2" id="KW-0472">Membrane</keyword>
<dbReference type="AlphaFoldDB" id="A0A2A2JUQ3"/>